<dbReference type="SUPFAM" id="SSF47413">
    <property type="entry name" value="lambda repressor-like DNA-binding domains"/>
    <property type="match status" value="1"/>
</dbReference>
<dbReference type="RefSeq" id="WP_080915809.1">
    <property type="nucleotide sequence ID" value="NZ_CP020472.1"/>
</dbReference>
<dbReference type="EMBL" id="CP020472">
    <property type="protein sequence ID" value="ARD22483.1"/>
    <property type="molecule type" value="Genomic_DNA"/>
</dbReference>
<evidence type="ECO:0000259" key="1">
    <source>
        <dbReference type="PROSITE" id="PS50943"/>
    </source>
</evidence>
<evidence type="ECO:0000313" key="2">
    <source>
        <dbReference type="EMBL" id="ARD22483.1"/>
    </source>
</evidence>
<dbReference type="InterPro" id="IPR010982">
    <property type="entry name" value="Lambda_DNA-bd_dom_sf"/>
</dbReference>
<dbReference type="PROSITE" id="PS50943">
    <property type="entry name" value="HTH_CROC1"/>
    <property type="match status" value="1"/>
</dbReference>
<evidence type="ECO:0000313" key="3">
    <source>
        <dbReference type="Proteomes" id="UP000191820"/>
    </source>
</evidence>
<reference evidence="2 3" key="1">
    <citation type="submission" date="2017-03" db="EMBL/GenBank/DDBJ databases">
        <title>Genome sequencing of Shewanella japonica KCTC 22435.</title>
        <authorList>
            <person name="Kim K.M."/>
        </authorList>
    </citation>
    <scope>NUCLEOTIDE SEQUENCE [LARGE SCALE GENOMIC DNA]</scope>
    <source>
        <strain evidence="2 3">KCTC 22435</strain>
    </source>
</reference>
<dbReference type="CDD" id="cd00093">
    <property type="entry name" value="HTH_XRE"/>
    <property type="match status" value="1"/>
</dbReference>
<name>A0ABM6JL40_9GAMM</name>
<protein>
    <recommendedName>
        <fullName evidence="1">HTH cro/C1-type domain-containing protein</fullName>
    </recommendedName>
</protein>
<dbReference type="Gene3D" id="1.10.260.40">
    <property type="entry name" value="lambda repressor-like DNA-binding domains"/>
    <property type="match status" value="1"/>
</dbReference>
<accession>A0ABM6JL40</accession>
<gene>
    <name evidence="2" type="ORF">SJ2017_2190</name>
</gene>
<keyword evidence="3" id="KW-1185">Reference proteome</keyword>
<dbReference type="Proteomes" id="UP000191820">
    <property type="component" value="Chromosome"/>
</dbReference>
<proteinExistence type="predicted"/>
<feature type="domain" description="HTH cro/C1-type" evidence="1">
    <location>
        <begin position="6"/>
        <end position="67"/>
    </location>
</feature>
<dbReference type="InterPro" id="IPR001387">
    <property type="entry name" value="Cro/C1-type_HTH"/>
</dbReference>
<organism evidence="2 3">
    <name type="scientific">Shewanella japonica</name>
    <dbReference type="NCBI Taxonomy" id="93973"/>
    <lineage>
        <taxon>Bacteria</taxon>
        <taxon>Pseudomonadati</taxon>
        <taxon>Pseudomonadota</taxon>
        <taxon>Gammaproteobacteria</taxon>
        <taxon>Alteromonadales</taxon>
        <taxon>Shewanellaceae</taxon>
        <taxon>Shewanella</taxon>
    </lineage>
</organism>
<sequence>MFGKHIKRFRDKAGFTQAQLVAQIQTHHEMFSALDEITLSRWENGHTKPSRKKQIALLIFFDALNDIRDLTVDDIKYAGKLSKILEKRYKNLFSKSEAPYALPSSKVTVTFYEKLPEEKLNFYSNYLEEVNSIKLNLTNFNCMNENIEKVGLYEFHSSNNVLMGHLLFIIAKNNFIADSLSKIVQEKISLEEGSSLYIITTYSASKEIYIYRNLLILDSLMSVSELPKSIYIRAGNDSGASILDTLEAEIVGKGLKTKNGVKLYNHQYKWILFKVNTLHMLSAKEFYFDEESIEHEFIINNATL</sequence>